<name>A0A5N4APA5_PHOPY</name>
<dbReference type="AlphaFoldDB" id="A0A5N4APA5"/>
<evidence type="ECO:0000256" key="1">
    <source>
        <dbReference type="ARBA" id="ARBA00022723"/>
    </source>
</evidence>
<dbReference type="PANTHER" id="PTHR47160:SF10">
    <property type="entry name" value="MULE TRANSPOSASE DOMAIN-CONTAINING PROTEIN"/>
    <property type="match status" value="1"/>
</dbReference>
<dbReference type="PANTHER" id="PTHR47160">
    <property type="entry name" value="PUTATIVE-RELATED"/>
    <property type="match status" value="1"/>
</dbReference>
<keyword evidence="2" id="KW-0863">Zinc-finger</keyword>
<comment type="caution">
    <text evidence="6">The sequence shown here is derived from an EMBL/GenBank/DDBJ whole genome shotgun (WGS) entry which is preliminary data.</text>
</comment>
<dbReference type="InterPro" id="IPR018289">
    <property type="entry name" value="MULE_transposase_dom"/>
</dbReference>
<dbReference type="GO" id="GO:0008270">
    <property type="term" value="F:zinc ion binding"/>
    <property type="evidence" value="ECO:0007669"/>
    <property type="project" value="UniProtKB-KW"/>
</dbReference>
<proteinExistence type="predicted"/>
<dbReference type="Gene3D" id="2.20.25.240">
    <property type="match status" value="1"/>
</dbReference>
<evidence type="ECO:0000259" key="5">
    <source>
        <dbReference type="Pfam" id="PF10551"/>
    </source>
</evidence>
<organism evidence="6 7">
    <name type="scientific">Photinus pyralis</name>
    <name type="common">Common eastern firefly</name>
    <name type="synonym">Lampyris pyralis</name>
    <dbReference type="NCBI Taxonomy" id="7054"/>
    <lineage>
        <taxon>Eukaryota</taxon>
        <taxon>Metazoa</taxon>
        <taxon>Ecdysozoa</taxon>
        <taxon>Arthropoda</taxon>
        <taxon>Hexapoda</taxon>
        <taxon>Insecta</taxon>
        <taxon>Pterygota</taxon>
        <taxon>Neoptera</taxon>
        <taxon>Endopterygota</taxon>
        <taxon>Coleoptera</taxon>
        <taxon>Polyphaga</taxon>
        <taxon>Elateriformia</taxon>
        <taxon>Elateroidea</taxon>
        <taxon>Lampyridae</taxon>
        <taxon>Lampyrinae</taxon>
        <taxon>Photinus</taxon>
    </lineage>
</organism>
<feature type="domain" description="MULE transposase" evidence="5">
    <location>
        <begin position="190"/>
        <end position="282"/>
    </location>
</feature>
<dbReference type="InParanoid" id="A0A5N4APA5"/>
<dbReference type="EMBL" id="VVIM01000005">
    <property type="protein sequence ID" value="KAB0799136.1"/>
    <property type="molecule type" value="Genomic_DNA"/>
</dbReference>
<evidence type="ECO:0000313" key="6">
    <source>
        <dbReference type="EMBL" id="KAB0799136.1"/>
    </source>
</evidence>
<gene>
    <name evidence="6" type="ORF">PPYR_07016</name>
</gene>
<dbReference type="Pfam" id="PF04500">
    <property type="entry name" value="FLYWCH"/>
    <property type="match status" value="1"/>
</dbReference>
<dbReference type="InterPro" id="IPR007588">
    <property type="entry name" value="Znf_FLYWCH"/>
</dbReference>
<protein>
    <recommendedName>
        <fullName evidence="8">FLYWCH-type domain-containing protein</fullName>
    </recommendedName>
</protein>
<evidence type="ECO:0008006" key="8">
    <source>
        <dbReference type="Google" id="ProtNLM"/>
    </source>
</evidence>
<accession>A0A5N4APA5</accession>
<dbReference type="Proteomes" id="UP000327044">
    <property type="component" value="Unassembled WGS sequence"/>
</dbReference>
<keyword evidence="1" id="KW-0479">Metal-binding</keyword>
<evidence type="ECO:0000313" key="7">
    <source>
        <dbReference type="Proteomes" id="UP000327044"/>
    </source>
</evidence>
<reference evidence="6 7" key="1">
    <citation type="journal article" date="2018" name="Elife">
        <title>Firefly genomes illuminate parallel origins of bioluminescence in beetles.</title>
        <authorList>
            <person name="Fallon T.R."/>
            <person name="Lower S.E."/>
            <person name="Chang C.H."/>
            <person name="Bessho-Uehara M."/>
            <person name="Martin G.J."/>
            <person name="Bewick A.J."/>
            <person name="Behringer M."/>
            <person name="Debat H.J."/>
            <person name="Wong I."/>
            <person name="Day J.C."/>
            <person name="Suvorov A."/>
            <person name="Silva C.J."/>
            <person name="Stanger-Hall K.F."/>
            <person name="Hall D.W."/>
            <person name="Schmitz R.J."/>
            <person name="Nelson D.R."/>
            <person name="Lewis S.M."/>
            <person name="Shigenobu S."/>
            <person name="Bybee S.M."/>
            <person name="Larracuente A.M."/>
            <person name="Oba Y."/>
            <person name="Weng J.K."/>
        </authorList>
    </citation>
    <scope>NUCLEOTIDE SEQUENCE [LARGE SCALE GENOMIC DNA]</scope>
    <source>
        <strain evidence="6">1611_PpyrPB1</strain>
        <tissue evidence="6">Whole body</tissue>
    </source>
</reference>
<evidence type="ECO:0000259" key="4">
    <source>
        <dbReference type="Pfam" id="PF04500"/>
    </source>
</evidence>
<evidence type="ECO:0000256" key="3">
    <source>
        <dbReference type="ARBA" id="ARBA00022833"/>
    </source>
</evidence>
<feature type="domain" description="FLYWCH-type" evidence="4">
    <location>
        <begin position="6"/>
        <end position="64"/>
    </location>
</feature>
<keyword evidence="3" id="KW-0862">Zinc</keyword>
<keyword evidence="7" id="KW-1185">Reference proteome</keyword>
<dbReference type="Pfam" id="PF10551">
    <property type="entry name" value="MULE"/>
    <property type="match status" value="1"/>
</dbReference>
<sequence length="468" mass="54097">MENEILSQRSQAKFCSEGFVYVFDRMSSDGNVKFWRCQERGRCKARLHSGEDGVVLKTINQHSHEASAAKVEVQKIITRIKRRAADTIEPTIQVMNECTLDASQAAQGALPRSQALKKTVRRKRLEIRAAPPNPTNLEQLVIPEVYSAYEVRPGFFENFLLADSGPGLNRILIFGRRQNLDVLHHSREWFADGTFKIAPLLFSQIYTVLATAHQGVHPIFYALLPNKQEVTYRRMFELVIELQPELNPESIACDFENAAISAMKHCFPRAEIRGCFFHLVQNMHKKLSHLGLMQRYRIEADFALAAKMVTALPFVPHQHLDEAIDMLGNELPPELQPLLEWFEDTYVGRLNRRGNGRRPGMFPPQMWNMYERVLHDQNRTNNHAEAAHRRLQVELGVEHPTLWKLIESLRKVQKGRDLYYEQLVAGHAPPLKLRKYRDADSRILRIVRNYNTYNNIEFLRAIAHNYGI</sequence>
<evidence type="ECO:0000256" key="2">
    <source>
        <dbReference type="ARBA" id="ARBA00022771"/>
    </source>
</evidence>